<dbReference type="PANTHER" id="PTHR42699:SF1">
    <property type="entry name" value="CYSTATHIONINE GAMMA-SYNTHASE-RELATED"/>
    <property type="match status" value="1"/>
</dbReference>
<sequence>MTSSQALGLSVPPFTPHAISVSLPTWQDNVDYEEGKPRVKDTMVCGYPRFFIHPSIQKVADMCQQKFGTPDELCLLFPSNRVASECRRFIEARSSLVGPAISARLTHFVIFPEAELHVVLFPTNAYPIAKQFWQHAGLGISSRLAEFCLTGLVESSTPPKSPESTARFPLKPSNRHYSVKPPAKEDLATDKLDNDHNTYLEERYGRNLPREHGMNAKRALRRRIAGVLANDSLECSRAGEQGVATTVSSRGADVTEEDVYLLPSGMAAIWYAHQAALAVRPAAKSVCFGFPYTDTLKILEKWGPGCYHLGRGLDEDIDELETILESSRIVSLFTEFPSNPLLRSANLPRLKALADKHGFLIVIDETIGNFVNVRVQPYADVVVSSLTKVFSGYSNVMGGSLVLNPQGRYYGDLKRWLDDNYEDVYFDQDAIFMERNSRNFRSRSRAINKNAETVCDFLLSRSVAGDASRSSTSSPSSPASASVLVIKEVYYPKYVTRHNYETCRATQEDAEESDGKEEGGYGGLFSLTFTAQEASEAFFDALPCYKGPSLGTNFTLASPYTILAHYAELEWAAQWGVEKGLVRISVGMEDTKVLLEWFEKALLAAEATLQK</sequence>
<dbReference type="SUPFAM" id="SSF53383">
    <property type="entry name" value="PLP-dependent transferases"/>
    <property type="match status" value="1"/>
</dbReference>
<dbReference type="Gene3D" id="3.40.640.10">
    <property type="entry name" value="Type I PLP-dependent aspartate aminotransferase-like (Major domain)"/>
    <property type="match status" value="1"/>
</dbReference>
<gene>
    <name evidence="4" type="ORF">BDN71DRAFT_1427205</name>
</gene>
<evidence type="ECO:0000256" key="1">
    <source>
        <dbReference type="ARBA" id="ARBA00001933"/>
    </source>
</evidence>
<protein>
    <submittedName>
        <fullName evidence="4">PLP-dependent transferase</fullName>
    </submittedName>
</protein>
<dbReference type="InterPro" id="IPR015422">
    <property type="entry name" value="PyrdxlP-dep_Trfase_small"/>
</dbReference>
<dbReference type="FunFam" id="3.90.1150.10:FF:000063">
    <property type="entry name" value="Probable cystathionine gamma-synthase"/>
    <property type="match status" value="1"/>
</dbReference>
<comment type="cofactor">
    <cofactor evidence="1">
        <name>pyridoxal 5'-phosphate</name>
        <dbReference type="ChEBI" id="CHEBI:597326"/>
    </cofactor>
</comment>
<proteinExistence type="predicted"/>
<feature type="region of interest" description="Disordered" evidence="3">
    <location>
        <begin position="154"/>
        <end position="192"/>
    </location>
</feature>
<keyword evidence="2" id="KW-0663">Pyridoxal phosphate</keyword>
<comment type="caution">
    <text evidence="4">The sequence shown here is derived from an EMBL/GenBank/DDBJ whole genome shotgun (WGS) entry which is preliminary data.</text>
</comment>
<name>A0A9P6AB65_PLEER</name>
<evidence type="ECO:0000256" key="3">
    <source>
        <dbReference type="SAM" id="MobiDB-lite"/>
    </source>
</evidence>
<dbReference type="InterPro" id="IPR015424">
    <property type="entry name" value="PyrdxlP-dep_Trfase"/>
</dbReference>
<dbReference type="GO" id="GO:0030170">
    <property type="term" value="F:pyridoxal phosphate binding"/>
    <property type="evidence" value="ECO:0007669"/>
    <property type="project" value="InterPro"/>
</dbReference>
<reference evidence="4" key="1">
    <citation type="submission" date="2020-11" db="EMBL/GenBank/DDBJ databases">
        <authorList>
            <consortium name="DOE Joint Genome Institute"/>
            <person name="Ahrendt S."/>
            <person name="Riley R."/>
            <person name="Andreopoulos W."/>
            <person name="Labutti K."/>
            <person name="Pangilinan J."/>
            <person name="Ruiz-Duenas F.J."/>
            <person name="Barrasa J.M."/>
            <person name="Sanchez-Garcia M."/>
            <person name="Camarero S."/>
            <person name="Miyauchi S."/>
            <person name="Serrano A."/>
            <person name="Linde D."/>
            <person name="Babiker R."/>
            <person name="Drula E."/>
            <person name="Ayuso-Fernandez I."/>
            <person name="Pacheco R."/>
            <person name="Padilla G."/>
            <person name="Ferreira P."/>
            <person name="Barriuso J."/>
            <person name="Kellner H."/>
            <person name="Castanera R."/>
            <person name="Alfaro M."/>
            <person name="Ramirez L."/>
            <person name="Pisabarro A.G."/>
            <person name="Kuo A."/>
            <person name="Tritt A."/>
            <person name="Lipzen A."/>
            <person name="He G."/>
            <person name="Yan M."/>
            <person name="Ng V."/>
            <person name="Cullen D."/>
            <person name="Martin F."/>
            <person name="Rosso M.-N."/>
            <person name="Henrissat B."/>
            <person name="Hibbett D."/>
            <person name="Martinez A.T."/>
            <person name="Grigoriev I.V."/>
        </authorList>
    </citation>
    <scope>NUCLEOTIDE SEQUENCE</scope>
    <source>
        <strain evidence="4">ATCC 90797</strain>
    </source>
</reference>
<evidence type="ECO:0000256" key="2">
    <source>
        <dbReference type="ARBA" id="ARBA00022898"/>
    </source>
</evidence>
<dbReference type="InterPro" id="IPR000277">
    <property type="entry name" value="Cys/Met-Metab_PyrdxlP-dep_enz"/>
</dbReference>
<keyword evidence="4" id="KW-0808">Transferase</keyword>
<dbReference type="Gene3D" id="3.90.1150.10">
    <property type="entry name" value="Aspartate Aminotransferase, domain 1"/>
    <property type="match status" value="1"/>
</dbReference>
<dbReference type="AlphaFoldDB" id="A0A9P6AB65"/>
<keyword evidence="5" id="KW-1185">Reference proteome</keyword>
<organism evidence="4 5">
    <name type="scientific">Pleurotus eryngii</name>
    <name type="common">Boletus of the steppes</name>
    <dbReference type="NCBI Taxonomy" id="5323"/>
    <lineage>
        <taxon>Eukaryota</taxon>
        <taxon>Fungi</taxon>
        <taxon>Dikarya</taxon>
        <taxon>Basidiomycota</taxon>
        <taxon>Agaricomycotina</taxon>
        <taxon>Agaricomycetes</taxon>
        <taxon>Agaricomycetidae</taxon>
        <taxon>Agaricales</taxon>
        <taxon>Pleurotineae</taxon>
        <taxon>Pleurotaceae</taxon>
        <taxon>Pleurotus</taxon>
    </lineage>
</organism>
<accession>A0A9P6AB65</accession>
<dbReference type="Proteomes" id="UP000807025">
    <property type="component" value="Unassembled WGS sequence"/>
</dbReference>
<dbReference type="InterPro" id="IPR015421">
    <property type="entry name" value="PyrdxlP-dep_Trfase_major"/>
</dbReference>
<evidence type="ECO:0000313" key="4">
    <source>
        <dbReference type="EMBL" id="KAF9500761.1"/>
    </source>
</evidence>
<evidence type="ECO:0000313" key="5">
    <source>
        <dbReference type="Proteomes" id="UP000807025"/>
    </source>
</evidence>
<dbReference type="Pfam" id="PF01053">
    <property type="entry name" value="Cys_Met_Meta_PP"/>
    <property type="match status" value="1"/>
</dbReference>
<dbReference type="GO" id="GO:0019346">
    <property type="term" value="P:transsulfuration"/>
    <property type="evidence" value="ECO:0007669"/>
    <property type="project" value="InterPro"/>
</dbReference>
<dbReference type="GO" id="GO:0003962">
    <property type="term" value="F:cystathionine gamma-synthase activity"/>
    <property type="evidence" value="ECO:0007669"/>
    <property type="project" value="TreeGrafter"/>
</dbReference>
<dbReference type="OrthoDB" id="10047078at2759"/>
<feature type="compositionally biased region" description="Basic and acidic residues" evidence="3">
    <location>
        <begin position="182"/>
        <end position="192"/>
    </location>
</feature>
<dbReference type="EMBL" id="MU154526">
    <property type="protein sequence ID" value="KAF9500761.1"/>
    <property type="molecule type" value="Genomic_DNA"/>
</dbReference>
<dbReference type="InterPro" id="IPR051750">
    <property type="entry name" value="Trans-sulfuration_enzymes"/>
</dbReference>
<feature type="compositionally biased region" description="Low complexity" evidence="3">
    <location>
        <begin position="154"/>
        <end position="165"/>
    </location>
</feature>
<dbReference type="PANTHER" id="PTHR42699">
    <property type="match status" value="1"/>
</dbReference>